<protein>
    <submittedName>
        <fullName evidence="1">SGNH/GDSL hydrolase family protein</fullName>
    </submittedName>
</protein>
<evidence type="ECO:0000313" key="1">
    <source>
        <dbReference type="EMBL" id="MBW7467032.1"/>
    </source>
</evidence>
<keyword evidence="2" id="KW-1185">Reference proteome</keyword>
<keyword evidence="1" id="KW-0378">Hydrolase</keyword>
<dbReference type="Gene3D" id="3.40.50.1110">
    <property type="entry name" value="SGNH hydrolase"/>
    <property type="match status" value="2"/>
</dbReference>
<name>A0ABS7CT62_9BACT</name>
<dbReference type="Proteomes" id="UP000813018">
    <property type="component" value="Unassembled WGS sequence"/>
</dbReference>
<accession>A0ABS7CT62</accession>
<dbReference type="GO" id="GO:0016787">
    <property type="term" value="F:hydrolase activity"/>
    <property type="evidence" value="ECO:0007669"/>
    <property type="project" value="UniProtKB-KW"/>
</dbReference>
<dbReference type="InterPro" id="IPR036514">
    <property type="entry name" value="SGNH_hydro_sf"/>
</dbReference>
<sequence length="480" mass="50836">MKKFFYKSSVLALTAGILLTSCDPEIDAPDPSSGEADFTSYLAVGNSLSAGFADGGLYRESQLSSLPAILADQFEEVGGGEFVQPLFSEAQANGSGYLKLVGFTPQGTPITETVTTNLAIRGLTSKNTPLYTKFTNNINNLAIPGIRVADIKTAGYGSTQGNPYFERLTDNPGLTYLQYVQAQAQAANHTFFSLWIAENDVLAYATSGGAFSGGMLNSDAQRITPVNTFTANYTELVDALTAGGKEGVLATVPDVTAVPFFTTVGGSVKQLLAANKIPAVVALTESGNSRIVITPSQINVEGGVYFPLTASAYAPLLGTPTGRYWRLLARQVSSSPDPVTVNATLTAILANYQIDTTQMFGLSQGNPLPSALVLDAAEQVNIKNATTAFNDIIKAQATAKGLALWDAYGYFNSIKNGFVRNSVTYSPSYITGNLFSLDGIHLTPRGSAIAANEIIKAINSKYNSTVPQVDETQYRAVLLP</sequence>
<proteinExistence type="predicted"/>
<reference evidence="1 2" key="1">
    <citation type="journal article" date="2016" name="Int. J. Syst. Evol. Microbiol.">
        <title>Pontibacter aydingkolensis sp. nov., isolated from soil of a salt lake.</title>
        <authorList>
            <person name="Osman G."/>
            <person name="Zhang T."/>
            <person name="Lou K."/>
            <person name="Gao Y."/>
            <person name="Chang W."/>
            <person name="Lin Q."/>
            <person name="Yang H.M."/>
            <person name="Huo X.D."/>
            <person name="Wang N."/>
        </authorList>
    </citation>
    <scope>NUCLEOTIDE SEQUENCE [LARGE SCALE GENOMIC DNA]</scope>
    <source>
        <strain evidence="1 2">KACC 19255</strain>
    </source>
</reference>
<gene>
    <name evidence="1" type="ORF">K0O23_08120</name>
</gene>
<dbReference type="SUPFAM" id="SSF52266">
    <property type="entry name" value="SGNH hydrolase"/>
    <property type="match status" value="1"/>
</dbReference>
<comment type="caution">
    <text evidence="1">The sequence shown here is derived from an EMBL/GenBank/DDBJ whole genome shotgun (WGS) entry which is preliminary data.</text>
</comment>
<dbReference type="PROSITE" id="PS51257">
    <property type="entry name" value="PROKAR_LIPOPROTEIN"/>
    <property type="match status" value="1"/>
</dbReference>
<dbReference type="RefSeq" id="WP_219876912.1">
    <property type="nucleotide sequence ID" value="NZ_JAHYXK010000005.1"/>
</dbReference>
<evidence type="ECO:0000313" key="2">
    <source>
        <dbReference type="Proteomes" id="UP000813018"/>
    </source>
</evidence>
<organism evidence="1 2">
    <name type="scientific">Pontibacter aydingkolensis</name>
    <dbReference type="NCBI Taxonomy" id="1911536"/>
    <lineage>
        <taxon>Bacteria</taxon>
        <taxon>Pseudomonadati</taxon>
        <taxon>Bacteroidota</taxon>
        <taxon>Cytophagia</taxon>
        <taxon>Cytophagales</taxon>
        <taxon>Hymenobacteraceae</taxon>
        <taxon>Pontibacter</taxon>
    </lineage>
</organism>
<dbReference type="EMBL" id="JAHYXK010000005">
    <property type="protein sequence ID" value="MBW7467032.1"/>
    <property type="molecule type" value="Genomic_DNA"/>
</dbReference>